<dbReference type="InterPro" id="IPR049040">
    <property type="entry name" value="RMC1_N"/>
</dbReference>
<dbReference type="AlphaFoldDB" id="A0AA88I950"/>
<gene>
    <name evidence="3" type="ORF">QYM36_002195</name>
</gene>
<comment type="caution">
    <text evidence="3">The sequence shown here is derived from an EMBL/GenBank/DDBJ whole genome shotgun (WGS) entry which is preliminary data.</text>
</comment>
<dbReference type="GO" id="GO:0010506">
    <property type="term" value="P:regulation of autophagy"/>
    <property type="evidence" value="ECO:0007669"/>
    <property type="project" value="InterPro"/>
</dbReference>
<dbReference type="Pfam" id="PF21029">
    <property type="entry name" value="RMC1_N"/>
    <property type="match status" value="1"/>
</dbReference>
<evidence type="ECO:0000259" key="1">
    <source>
        <dbReference type="Pfam" id="PF07035"/>
    </source>
</evidence>
<feature type="domain" description="Mic1" evidence="1">
    <location>
        <begin position="383"/>
        <end position="470"/>
    </location>
</feature>
<evidence type="ECO:0000313" key="3">
    <source>
        <dbReference type="EMBL" id="KAK2723769.1"/>
    </source>
</evidence>
<name>A0AA88I950_ARTSF</name>
<dbReference type="EMBL" id="JAVRJZ010000004">
    <property type="protein sequence ID" value="KAK2723769.1"/>
    <property type="molecule type" value="Genomic_DNA"/>
</dbReference>
<feature type="domain" description="Regulator of MON1-CCZ1 complex N-terminal" evidence="2">
    <location>
        <begin position="24"/>
        <end position="142"/>
    </location>
</feature>
<sequence>MVYPLELSTSDFCRFRSVSNNGNVFFDENNELVVTVLTDDSQHVTVTSFDSSCSFEFLIPNKGPVIAIKFSPGFSILAIQRNKNSVECLNLTSCQPSGPEYSQLSKSAGNTILGFCWVGDSSLAFITNQGIELYQINSEKRTFSSTKNINVKCHWFSHCPRSNFVVLATGQQGTTLNPFQLRHNSISKYAKFEVDPGTPSVNSRTSLAERNVTLATLYGQISVLVLRHVARQTEQKAEVIIYPILKDSSSKPSAILRLDMTGRFAINILDNLVVVHHQSSKTSVLFDIRCRPESREGVTPTFAKLGMPKTIREFYLPAADLAPFPAPERSMPVEMYASSWVIFQPDIIIDAKLGCMWKLSLLLEPLANMISDPVSCSDVLLRRTEGKTVLLGRLQRWVTGESCDLFSLGTVFDKVNEMYRQNVEIELESQMGTPVNSASYLKISTKIRPVVVVDQCDIYSQVFLPLADGTLIAESANLAESLNESPTTTRENDEIEVGQICNGKINNGDREVKVSSKTRKKCIAVTTSYIRSLIQWHLPVQHYIYELLIGLLLESDNFYQLHQMLQYHAISDSKPLACLLLSLEPKYPAAVQLAVDMLRRLGNASEEIIEVLLSQNKVLTAITYARNNGLGDSISARKFLEAVSNTGDLKAFFSVYNFFEQRNLKLRGSSIFAKGERCEDFVKTFTEEFGTSTSL</sequence>
<evidence type="ECO:0000259" key="2">
    <source>
        <dbReference type="Pfam" id="PF21029"/>
    </source>
</evidence>
<keyword evidence="4" id="KW-1185">Reference proteome</keyword>
<evidence type="ECO:0000313" key="4">
    <source>
        <dbReference type="Proteomes" id="UP001187531"/>
    </source>
</evidence>
<dbReference type="InterPro" id="IPR009755">
    <property type="entry name" value="RMC1_C"/>
</dbReference>
<dbReference type="EMBL" id="JAVRJZ010000004">
    <property type="protein sequence ID" value="KAK2723768.1"/>
    <property type="molecule type" value="Genomic_DNA"/>
</dbReference>
<dbReference type="GO" id="GO:0035658">
    <property type="term" value="C:Mon1-Ccz1 complex"/>
    <property type="evidence" value="ECO:0007669"/>
    <property type="project" value="InterPro"/>
</dbReference>
<dbReference type="PANTHER" id="PTHR12897">
    <property type="entry name" value="COLON CANCER-ASSOCIATED PROTEIN MIC1"/>
    <property type="match status" value="1"/>
</dbReference>
<dbReference type="PANTHER" id="PTHR12897:SF4">
    <property type="entry name" value="REGULATOR OF MON1-CCZ1 COMPLEX"/>
    <property type="match status" value="1"/>
</dbReference>
<proteinExistence type="predicted"/>
<accession>A0AA88I950</accession>
<dbReference type="Proteomes" id="UP001187531">
    <property type="component" value="Unassembled WGS sequence"/>
</dbReference>
<protein>
    <recommendedName>
        <fullName evidence="5">Mic1 domain-containing protein</fullName>
    </recommendedName>
</protein>
<organism evidence="3 4">
    <name type="scientific">Artemia franciscana</name>
    <name type="common">Brine shrimp</name>
    <name type="synonym">Artemia sanfranciscana</name>
    <dbReference type="NCBI Taxonomy" id="6661"/>
    <lineage>
        <taxon>Eukaryota</taxon>
        <taxon>Metazoa</taxon>
        <taxon>Ecdysozoa</taxon>
        <taxon>Arthropoda</taxon>
        <taxon>Crustacea</taxon>
        <taxon>Branchiopoda</taxon>
        <taxon>Anostraca</taxon>
        <taxon>Artemiidae</taxon>
        <taxon>Artemia</taxon>
    </lineage>
</organism>
<dbReference type="SUPFAM" id="SSF69322">
    <property type="entry name" value="Tricorn protease domain 2"/>
    <property type="match status" value="1"/>
</dbReference>
<dbReference type="InterPro" id="IPR040371">
    <property type="entry name" value="RMC1"/>
</dbReference>
<dbReference type="EMBL" id="JAVRJZ010000004">
    <property type="protein sequence ID" value="KAK2723770.1"/>
    <property type="molecule type" value="Genomic_DNA"/>
</dbReference>
<evidence type="ECO:0008006" key="5">
    <source>
        <dbReference type="Google" id="ProtNLM"/>
    </source>
</evidence>
<dbReference type="GO" id="GO:0005765">
    <property type="term" value="C:lysosomal membrane"/>
    <property type="evidence" value="ECO:0007669"/>
    <property type="project" value="TreeGrafter"/>
</dbReference>
<dbReference type="GO" id="GO:0031902">
    <property type="term" value="C:late endosome membrane"/>
    <property type="evidence" value="ECO:0007669"/>
    <property type="project" value="TreeGrafter"/>
</dbReference>
<reference evidence="3" key="1">
    <citation type="submission" date="2023-07" db="EMBL/GenBank/DDBJ databases">
        <title>Chromosome-level genome assembly of Artemia franciscana.</title>
        <authorList>
            <person name="Jo E."/>
        </authorList>
    </citation>
    <scope>NUCLEOTIDE SEQUENCE</scope>
    <source>
        <tissue evidence="3">Whole body</tissue>
    </source>
</reference>
<feature type="domain" description="Mic1" evidence="1">
    <location>
        <begin position="518"/>
        <end position="674"/>
    </location>
</feature>
<dbReference type="Pfam" id="PF07035">
    <property type="entry name" value="RMC1_C"/>
    <property type="match status" value="2"/>
</dbReference>